<gene>
    <name evidence="1" type="ORF">BI380_13990</name>
</gene>
<dbReference type="Proteomes" id="UP000095607">
    <property type="component" value="Chromosome"/>
</dbReference>
<proteinExistence type="predicted"/>
<keyword evidence="2" id="KW-1185">Reference proteome</keyword>
<organism evidence="1 2">
    <name type="scientific">Delftia tsuruhatensis</name>
    <dbReference type="NCBI Taxonomy" id="180282"/>
    <lineage>
        <taxon>Bacteria</taxon>
        <taxon>Pseudomonadati</taxon>
        <taxon>Pseudomonadota</taxon>
        <taxon>Betaproteobacteria</taxon>
        <taxon>Burkholderiales</taxon>
        <taxon>Comamonadaceae</taxon>
        <taxon>Delftia</taxon>
    </lineage>
</organism>
<dbReference type="RefSeq" id="WP_046240328.1">
    <property type="nucleotide sequence ID" value="NZ_CBCSDN010000032.1"/>
</dbReference>
<sequence length="170" mass="17864">MIPALYTHLAAAGAALAIGAGGAWWVQAQRYGLQIEQLQHQQTSAELASTQQAVTDMAGFQKGLTDALATFQATGQRNQAAQQDLDRSLRELRTATAGMRGDFAGLPERIAGATQASAALYASTCTAVLQELADRGGRMAERGADIARAADGHAADAALMRDAWPRRAPD</sequence>
<name>A0ABM6E4Z1_9BURK</name>
<dbReference type="EMBL" id="CP017420">
    <property type="protein sequence ID" value="AOV02365.1"/>
    <property type="molecule type" value="Genomic_DNA"/>
</dbReference>
<reference evidence="1 2" key="1">
    <citation type="submission" date="2016-09" db="EMBL/GenBank/DDBJ databases">
        <title>Complete genome sequence of Deltia acidovorans CM13 isolated from murine proximal colonic tissue.</title>
        <authorList>
            <person name="Saffarian A."/>
        </authorList>
    </citation>
    <scope>NUCLEOTIDE SEQUENCE [LARGE SCALE GENOMIC DNA]</scope>
    <source>
        <strain evidence="1 2">CM13</strain>
    </source>
</reference>
<protein>
    <recommendedName>
        <fullName evidence="3">DUF2514 family protein</fullName>
    </recommendedName>
</protein>
<evidence type="ECO:0008006" key="3">
    <source>
        <dbReference type="Google" id="ProtNLM"/>
    </source>
</evidence>
<accession>A0ABM6E4Z1</accession>
<evidence type="ECO:0000313" key="2">
    <source>
        <dbReference type="Proteomes" id="UP000095607"/>
    </source>
</evidence>
<evidence type="ECO:0000313" key="1">
    <source>
        <dbReference type="EMBL" id="AOV02365.1"/>
    </source>
</evidence>